<evidence type="ECO:0000313" key="5">
    <source>
        <dbReference type="Proteomes" id="UP001237642"/>
    </source>
</evidence>
<dbReference type="InterPro" id="IPR005202">
    <property type="entry name" value="TF_GRAS"/>
</dbReference>
<gene>
    <name evidence="4" type="ORF">POM88_011819</name>
</gene>
<sequence length="594" mass="65252">MSSGFSGRYPDFYNFGGVNGRSVMNLNNSQGPYRPSLPGITSDQASLLQRRSNLIGKRSLADFQQQFQHQQQQQLGLYLRNVKHRVNYQQHASPISRLSPPVDFSGNSISPEFSAISSNLSPSAMYGLPVLQQLRGPSGVPIISDVGVNTEEKKMMSRLQELEKELLNDNEDDQNGVASVLTNSEWSETIQNLIGSGHNNYISPSPTSSASSCSSSSVSPPICAKQSLIEAASAISDGKNDVGLDTLTRLIKVGNTRGTSEERLVTYLAHALVDRVNSTQCTTELYSNQHLESVQMLYEMSPCFKLGFISANLAILEEIVSDSNNIKLHVIDFDIGQGRQYLHLLHTLAAKMKNENKMISLKITAFVDQNVPSSGLISVKDGLNAVANRVGVNFTFNAMDSNLFNLTRDAIGVGNDEVLVVNLAFKLFKLPDESVTTENLRDALLRSVKALSPKVVTVVEQDMNCNTALFLPRVTEVLKYYGALFDSLDSTLSRDNVDRLRIEEGLSRKMCNSVACDGRDRVERCEVFGKWRARMGMAGFEAKKLSQKLVDALRVKVNSGTRGNPGFTVREELIGGGVGFGWMGRTLTVASAWR</sequence>
<reference evidence="4" key="2">
    <citation type="submission" date="2023-05" db="EMBL/GenBank/DDBJ databases">
        <authorList>
            <person name="Schelkunov M.I."/>
        </authorList>
    </citation>
    <scope>NUCLEOTIDE SEQUENCE</scope>
    <source>
        <strain evidence="4">Hsosn_3</strain>
        <tissue evidence="4">Leaf</tissue>
    </source>
</reference>
<keyword evidence="5" id="KW-1185">Reference proteome</keyword>
<protein>
    <submittedName>
        <fullName evidence="4">Scarecrow-like protein 8</fullName>
    </submittedName>
</protein>
<evidence type="ECO:0000256" key="1">
    <source>
        <dbReference type="ARBA" id="ARBA00023015"/>
    </source>
</evidence>
<comment type="caution">
    <text evidence="3">Lacks conserved residue(s) required for the propagation of feature annotation.</text>
</comment>
<evidence type="ECO:0000313" key="4">
    <source>
        <dbReference type="EMBL" id="KAK1392763.1"/>
    </source>
</evidence>
<feature type="short sequence motif" description="VHIID" evidence="3">
    <location>
        <begin position="328"/>
        <end position="332"/>
    </location>
</feature>
<feature type="region of interest" description="SAW" evidence="3">
    <location>
        <begin position="515"/>
        <end position="594"/>
    </location>
</feature>
<name>A0AAD8N2T2_9APIA</name>
<organism evidence="4 5">
    <name type="scientific">Heracleum sosnowskyi</name>
    <dbReference type="NCBI Taxonomy" id="360622"/>
    <lineage>
        <taxon>Eukaryota</taxon>
        <taxon>Viridiplantae</taxon>
        <taxon>Streptophyta</taxon>
        <taxon>Embryophyta</taxon>
        <taxon>Tracheophyta</taxon>
        <taxon>Spermatophyta</taxon>
        <taxon>Magnoliopsida</taxon>
        <taxon>eudicotyledons</taxon>
        <taxon>Gunneridae</taxon>
        <taxon>Pentapetalae</taxon>
        <taxon>asterids</taxon>
        <taxon>campanulids</taxon>
        <taxon>Apiales</taxon>
        <taxon>Apiaceae</taxon>
        <taxon>Apioideae</taxon>
        <taxon>apioid superclade</taxon>
        <taxon>Tordylieae</taxon>
        <taxon>Tordyliinae</taxon>
        <taxon>Heracleum</taxon>
    </lineage>
</organism>
<dbReference type="PANTHER" id="PTHR31636">
    <property type="entry name" value="OSJNBA0084A10.13 PROTEIN-RELATED"/>
    <property type="match status" value="1"/>
</dbReference>
<dbReference type="Pfam" id="PF03514">
    <property type="entry name" value="GRAS"/>
    <property type="match status" value="1"/>
</dbReference>
<dbReference type="AlphaFoldDB" id="A0AAD8N2T2"/>
<dbReference type="EMBL" id="JAUIZM010000003">
    <property type="protein sequence ID" value="KAK1392763.1"/>
    <property type="molecule type" value="Genomic_DNA"/>
</dbReference>
<dbReference type="PROSITE" id="PS50985">
    <property type="entry name" value="GRAS"/>
    <property type="match status" value="1"/>
</dbReference>
<accession>A0AAD8N2T2</accession>
<keyword evidence="1" id="KW-0805">Transcription regulation</keyword>
<proteinExistence type="inferred from homology"/>
<evidence type="ECO:0000256" key="3">
    <source>
        <dbReference type="PROSITE-ProRule" id="PRU01191"/>
    </source>
</evidence>
<evidence type="ECO:0000256" key="2">
    <source>
        <dbReference type="ARBA" id="ARBA00023163"/>
    </source>
</evidence>
<reference evidence="4" key="1">
    <citation type="submission" date="2023-02" db="EMBL/GenBank/DDBJ databases">
        <title>Genome of toxic invasive species Heracleum sosnowskyi carries increased number of genes despite the absence of recent whole-genome duplications.</title>
        <authorList>
            <person name="Schelkunov M."/>
            <person name="Shtratnikova V."/>
            <person name="Makarenko M."/>
            <person name="Klepikova A."/>
            <person name="Omelchenko D."/>
            <person name="Novikova G."/>
            <person name="Obukhova E."/>
            <person name="Bogdanov V."/>
            <person name="Penin A."/>
            <person name="Logacheva M."/>
        </authorList>
    </citation>
    <scope>NUCLEOTIDE SEQUENCE</scope>
    <source>
        <strain evidence="4">Hsosn_3</strain>
        <tissue evidence="4">Leaf</tissue>
    </source>
</reference>
<dbReference type="Proteomes" id="UP001237642">
    <property type="component" value="Unassembled WGS sequence"/>
</dbReference>
<comment type="similarity">
    <text evidence="3">Belongs to the GRAS family.</text>
</comment>
<keyword evidence="2" id="KW-0804">Transcription</keyword>
<comment type="caution">
    <text evidence="4">The sequence shown here is derived from an EMBL/GenBank/DDBJ whole genome shotgun (WGS) entry which is preliminary data.</text>
</comment>
<feature type="region of interest" description="Leucine repeat II (LRII)" evidence="3">
    <location>
        <begin position="378"/>
        <end position="410"/>
    </location>
</feature>